<dbReference type="PROSITE" id="PS50294">
    <property type="entry name" value="WD_REPEATS_REGION"/>
    <property type="match status" value="2"/>
</dbReference>
<keyword evidence="1 3" id="KW-0853">WD repeat</keyword>
<feature type="repeat" description="WD" evidence="3">
    <location>
        <begin position="694"/>
        <end position="728"/>
    </location>
</feature>
<dbReference type="SMART" id="SM00320">
    <property type="entry name" value="WD40"/>
    <property type="match status" value="10"/>
</dbReference>
<comment type="caution">
    <text evidence="5">The sequence shown here is derived from an EMBL/GenBank/DDBJ whole genome shotgun (WGS) entry which is preliminary data.</text>
</comment>
<dbReference type="SUPFAM" id="SSF50978">
    <property type="entry name" value="WD40 repeat-like"/>
    <property type="match status" value="3"/>
</dbReference>
<dbReference type="PROSITE" id="PS50082">
    <property type="entry name" value="WD_REPEATS_2"/>
    <property type="match status" value="5"/>
</dbReference>
<dbReference type="Gene3D" id="2.130.10.10">
    <property type="entry name" value="YVTN repeat-like/Quinoprotein amine dehydrogenase"/>
    <property type="match status" value="4"/>
</dbReference>
<dbReference type="InterPro" id="IPR036322">
    <property type="entry name" value="WD40_repeat_dom_sf"/>
</dbReference>
<feature type="compositionally biased region" description="Basic residues" evidence="4">
    <location>
        <begin position="772"/>
        <end position="783"/>
    </location>
</feature>
<sequence length="1349" mass="153450">MSNTQPFPTRFKEDTQEVSSSSSDESREEYQLKIKGKYSAERLMMMLDKEKLEALEEEFNDHPDGIELHSFVWLMKCAMAVSPEEKAELVLGLYYLFQEIDINGDEHMEWSEFTQYIIDAVMGQQSKERSEDKELTPAEIMELAHSHKSRRYQLSKLVDRSLHTGIIRQISYYPSLDLIPVVEMGSPSVRLYTVNCEVKFAITPPYSRNAFVLAAAYSEKEYLLVIIGSDNCLHVYEKDGSGFRFFKSFQTECTHLALWYFEEHKAWVSACDDFTLRQWNVRNGQEIGIFKGHTNTIMDAIEILNPLCIASASMDGCILLWDVTEQKNIGVLTGKHALGVRNIDYSPDYGGNIVSVGYERDIHVWSPEVSISKCYTGKLEGHNCPVVSCKFFRGRPVCVSVDEKGNVRLWDVREFLCLQIISHDRGKIEVAKLLTVTKHDKFVVAGRRLIWYELHKESAIKTNSKDVSPVYADFNSYYLQFVVVTKYDIRIYDSITGKLKKIYTEVQDPKTESELTAFSLDHRHRIFIVGDNSGSVRAYNFSNGALMKVIQGDTEEHKNLNTSETEENPQPASKISSPKSKSKAKKVPEKTESEQSGEGHKLFSGDDWNSEISSLCFCMEDKILIASSWDSTIRVYDMQSLEESSLLRVMTGGHQGSDITCLTYSSHLSLLASGSSNGIVAVWDFEMGKLEAACIGHTKEITAIAFIEPYPIMVTASCDNTIRFWAVRPHAGKMRYQCFMKVINRSWGNCRDTKTPTSVFVSVQERAQGMQRYKRKKHFKVPKKGQPEERLKTPGNPSSLPPVPAPKTKEIERTSISGNRLPSSHIGSPRDSSHSSSDQDVDSDTEWVEEKNAEMIEDPSNEEVKKRCYLYMGDNKGYIKIWSLDSVIARYRIIPLERSERDKPSYNPRRKDEKNAESDVKFWIKEAETMQPPELVNPEVDLLAREWKAHNESVTCLKLIIDPKGLLSCSGDKTVKIWNREGEPWGLINLNSPELPKKWYFPFDWEAKRQADIQKVIEVLSLIDEKVDIDPKTLPVGPTPVQTTRKTRRVKGKKPKARPQAGNKKLQASVSQGNFFSDEYQDEDLEEINERPQLTQKKYAGSTANLKKLLDEEDEKRFKEITDPKPLASKKLPNMKRPKDINFEDINRKLTLDSKVPKNEKALMSSMKRSSKNKVSKEEEETKQSRKLSATQSNTNLAAISKLGATKSSLKTEVPLSMDKAINAMNQLKKRRPILGYNNGGLPISNVHERVGGEMNRIRLNAINKQNEMKQDVRYRPGESIRLLNRAISSQILVQTSVLSPYTEDIETLQKKNEILRKLGEPSLSKKAGTSSMADLQPAIQQVKKNAQQ</sequence>
<dbReference type="InterPro" id="IPR019775">
    <property type="entry name" value="WD40_repeat_CS"/>
</dbReference>
<feature type="repeat" description="WD" evidence="3">
    <location>
        <begin position="290"/>
        <end position="331"/>
    </location>
</feature>
<feature type="repeat" description="WD" evidence="3">
    <location>
        <begin position="947"/>
        <end position="979"/>
    </location>
</feature>
<evidence type="ECO:0000256" key="1">
    <source>
        <dbReference type="ARBA" id="ARBA00022574"/>
    </source>
</evidence>
<feature type="region of interest" description="Disordered" evidence="4">
    <location>
        <begin position="769"/>
        <end position="847"/>
    </location>
</feature>
<dbReference type="Pfam" id="PF00400">
    <property type="entry name" value="WD40"/>
    <property type="match status" value="6"/>
</dbReference>
<feature type="repeat" description="WD" evidence="3">
    <location>
        <begin position="379"/>
        <end position="413"/>
    </location>
</feature>
<feature type="compositionally biased region" description="Basic and acidic residues" evidence="4">
    <location>
        <begin position="1175"/>
        <end position="1184"/>
    </location>
</feature>
<organism evidence="5 6">
    <name type="scientific">Blepharisma stoltei</name>
    <dbReference type="NCBI Taxonomy" id="1481888"/>
    <lineage>
        <taxon>Eukaryota</taxon>
        <taxon>Sar</taxon>
        <taxon>Alveolata</taxon>
        <taxon>Ciliophora</taxon>
        <taxon>Postciliodesmatophora</taxon>
        <taxon>Heterotrichea</taxon>
        <taxon>Heterotrichida</taxon>
        <taxon>Blepharismidae</taxon>
        <taxon>Blepharisma</taxon>
    </lineage>
</organism>
<dbReference type="PANTHER" id="PTHR44324:SF4">
    <property type="entry name" value="WD40 REPEAT DOMAIN 95"/>
    <property type="match status" value="1"/>
</dbReference>
<proteinExistence type="predicted"/>
<evidence type="ECO:0000256" key="3">
    <source>
        <dbReference type="PROSITE-ProRule" id="PRU00221"/>
    </source>
</evidence>
<feature type="repeat" description="WD" evidence="3">
    <location>
        <begin position="659"/>
        <end position="693"/>
    </location>
</feature>
<feature type="region of interest" description="Disordered" evidence="4">
    <location>
        <begin position="1320"/>
        <end position="1349"/>
    </location>
</feature>
<feature type="compositionally biased region" description="Polar residues" evidence="4">
    <location>
        <begin position="1328"/>
        <end position="1349"/>
    </location>
</feature>
<keyword evidence="6" id="KW-1185">Reference proteome</keyword>
<evidence type="ECO:0000256" key="4">
    <source>
        <dbReference type="SAM" id="MobiDB-lite"/>
    </source>
</evidence>
<feature type="region of interest" description="Disordered" evidence="4">
    <location>
        <begin position="1034"/>
        <end position="1071"/>
    </location>
</feature>
<dbReference type="InterPro" id="IPR051242">
    <property type="entry name" value="WD-EF-hand_domain"/>
</dbReference>
<feature type="region of interest" description="Disordered" evidence="4">
    <location>
        <begin position="1154"/>
        <end position="1193"/>
    </location>
</feature>
<feature type="region of interest" description="Disordered" evidence="4">
    <location>
        <begin position="1"/>
        <end position="27"/>
    </location>
</feature>
<accession>A0AAU9K970</accession>
<dbReference type="InterPro" id="IPR001680">
    <property type="entry name" value="WD40_rpt"/>
</dbReference>
<keyword evidence="2" id="KW-0677">Repeat</keyword>
<feature type="compositionally biased region" description="Low complexity" evidence="4">
    <location>
        <begin position="823"/>
        <end position="838"/>
    </location>
</feature>
<evidence type="ECO:0000313" key="5">
    <source>
        <dbReference type="EMBL" id="CAG9335542.1"/>
    </source>
</evidence>
<dbReference type="PANTHER" id="PTHR44324">
    <property type="entry name" value="WD40 REPEAT DOMAIN 95"/>
    <property type="match status" value="1"/>
</dbReference>
<reference evidence="5" key="1">
    <citation type="submission" date="2021-09" db="EMBL/GenBank/DDBJ databases">
        <authorList>
            <consortium name="AG Swart"/>
            <person name="Singh M."/>
            <person name="Singh A."/>
            <person name="Seah K."/>
            <person name="Emmerich C."/>
        </authorList>
    </citation>
    <scope>NUCLEOTIDE SEQUENCE</scope>
    <source>
        <strain evidence="5">ATCC30299</strain>
    </source>
</reference>
<name>A0AAU9K970_9CILI</name>
<dbReference type="Proteomes" id="UP001162131">
    <property type="component" value="Unassembled WGS sequence"/>
</dbReference>
<gene>
    <name evidence="5" type="ORF">BSTOLATCC_MIC64009</name>
</gene>
<feature type="region of interest" description="Disordered" evidence="4">
    <location>
        <begin position="560"/>
        <end position="603"/>
    </location>
</feature>
<dbReference type="PROSITE" id="PS00678">
    <property type="entry name" value="WD_REPEATS_1"/>
    <property type="match status" value="2"/>
</dbReference>
<evidence type="ECO:0000313" key="6">
    <source>
        <dbReference type="Proteomes" id="UP001162131"/>
    </source>
</evidence>
<dbReference type="InterPro" id="IPR015943">
    <property type="entry name" value="WD40/YVTN_repeat-like_dom_sf"/>
</dbReference>
<dbReference type="EMBL" id="CAJZBQ010000062">
    <property type="protein sequence ID" value="CAG9335542.1"/>
    <property type="molecule type" value="Genomic_DNA"/>
</dbReference>
<protein>
    <submittedName>
        <fullName evidence="5">Uncharacterized protein</fullName>
    </submittedName>
</protein>
<feature type="compositionally biased region" description="Basic and acidic residues" evidence="4">
    <location>
        <begin position="586"/>
        <end position="603"/>
    </location>
</feature>
<evidence type="ECO:0000256" key="2">
    <source>
        <dbReference type="ARBA" id="ARBA00022737"/>
    </source>
</evidence>
<feature type="compositionally biased region" description="Basic residues" evidence="4">
    <location>
        <begin position="1045"/>
        <end position="1057"/>
    </location>
</feature>